<proteinExistence type="predicted"/>
<feature type="chain" id="PRO_5016051715" evidence="1">
    <location>
        <begin position="25"/>
        <end position="176"/>
    </location>
</feature>
<reference evidence="2 3" key="1">
    <citation type="submission" date="2017-08" db="EMBL/GenBank/DDBJ databases">
        <title>Infants hospitalized years apart are colonized by the same room-sourced microbial strains.</title>
        <authorList>
            <person name="Brooks B."/>
            <person name="Olm M.R."/>
            <person name="Firek B.A."/>
            <person name="Baker R."/>
            <person name="Thomas B.C."/>
            <person name="Morowitz M.J."/>
            <person name="Banfield J.F."/>
        </authorList>
    </citation>
    <scope>NUCLEOTIDE SEQUENCE [LARGE SCALE GENOMIC DNA]</scope>
    <source>
        <strain evidence="2">S2_018_000_R2_104</strain>
    </source>
</reference>
<gene>
    <name evidence="2" type="ORF">DI626_03520</name>
</gene>
<feature type="signal peptide" evidence="1">
    <location>
        <begin position="1"/>
        <end position="24"/>
    </location>
</feature>
<accession>A0A2W4ZZ98</accession>
<organism evidence="2 3">
    <name type="scientific">Micavibrio aeruginosavorus</name>
    <dbReference type="NCBI Taxonomy" id="349221"/>
    <lineage>
        <taxon>Bacteria</taxon>
        <taxon>Pseudomonadati</taxon>
        <taxon>Bdellovibrionota</taxon>
        <taxon>Bdellovibrionia</taxon>
        <taxon>Bdellovibrionales</taxon>
        <taxon>Pseudobdellovibrionaceae</taxon>
        <taxon>Micavibrio</taxon>
    </lineage>
</organism>
<evidence type="ECO:0000256" key="1">
    <source>
        <dbReference type="SAM" id="SignalP"/>
    </source>
</evidence>
<evidence type="ECO:0000313" key="2">
    <source>
        <dbReference type="EMBL" id="PZO87644.1"/>
    </source>
</evidence>
<evidence type="ECO:0000313" key="3">
    <source>
        <dbReference type="Proteomes" id="UP000249557"/>
    </source>
</evidence>
<keyword evidence="1" id="KW-0732">Signal</keyword>
<protein>
    <submittedName>
        <fullName evidence="2">Uncharacterized protein</fullName>
    </submittedName>
</protein>
<name>A0A2W4ZZ98_9BACT</name>
<sequence length="176" mass="19452">MRKYILLAASCAAVAPLFPAGVSAQEQPQEITADTAVTTEATAAPVEIKEEPAKTIIATEKKVSTSNLIDDEVLNLIRKKVNTELVFFMLKNQNTKYANYGDDKVQELDKQWVEERKADSKPLISATLTNPLSSYLTMVQAHSYGLFTTLFVMDAKGLNVGQSDISSDYWQGDEKK</sequence>
<dbReference type="EMBL" id="QFNK01000048">
    <property type="protein sequence ID" value="PZO87644.1"/>
    <property type="molecule type" value="Genomic_DNA"/>
</dbReference>
<comment type="caution">
    <text evidence="2">The sequence shown here is derived from an EMBL/GenBank/DDBJ whole genome shotgun (WGS) entry which is preliminary data.</text>
</comment>
<dbReference type="Proteomes" id="UP000249557">
    <property type="component" value="Unassembled WGS sequence"/>
</dbReference>
<dbReference type="AlphaFoldDB" id="A0A2W4ZZ98"/>